<dbReference type="RefSeq" id="WP_317517439.1">
    <property type="nucleotide sequence ID" value="NZ_JAPTHD010000006.1"/>
</dbReference>
<evidence type="ECO:0000256" key="4">
    <source>
        <dbReference type="ARBA" id="ARBA00022692"/>
    </source>
</evidence>
<evidence type="ECO:0000256" key="6">
    <source>
        <dbReference type="ARBA" id="ARBA00023136"/>
    </source>
</evidence>
<evidence type="ECO:0000256" key="1">
    <source>
        <dbReference type="ARBA" id="ARBA00004651"/>
    </source>
</evidence>
<dbReference type="NCBIfam" id="TIGR01401">
    <property type="entry name" value="fliR_like_III"/>
    <property type="match status" value="1"/>
</dbReference>
<dbReference type="PANTHER" id="PTHR30065:SF1">
    <property type="entry name" value="SURFACE PRESENTATION OF ANTIGENS PROTEIN SPAR"/>
    <property type="match status" value="1"/>
</dbReference>
<feature type="transmembrane region" description="Helical" evidence="7">
    <location>
        <begin position="230"/>
        <end position="249"/>
    </location>
</feature>
<reference evidence="9" key="1">
    <citation type="journal article" date="2022" name="J Environ Chem Eng">
        <title>Biodegradation of petroleum oil using a constructed nonpathogenic and heavy metal-tolerant bacterial consortium isolated from marine sponges.</title>
        <authorList>
            <person name="Dechsakulwatana C."/>
            <person name="Rungsihiranrut A."/>
            <person name="Muangchinda C."/>
            <person name="Ningthoujam R."/>
            <person name="Klankeo P."/>
            <person name="Pinyakong O."/>
        </authorList>
    </citation>
    <scope>NUCLEOTIDE SEQUENCE [LARGE SCALE GENOMIC DNA]</scope>
    <source>
        <strain evidence="9">MO2-4</strain>
    </source>
</reference>
<evidence type="ECO:0000313" key="8">
    <source>
        <dbReference type="EMBL" id="MDV5824783.1"/>
    </source>
</evidence>
<evidence type="ECO:0000256" key="3">
    <source>
        <dbReference type="ARBA" id="ARBA00022475"/>
    </source>
</evidence>
<dbReference type="InterPro" id="IPR002010">
    <property type="entry name" value="T3SS_IM_R"/>
</dbReference>
<comment type="similarity">
    <text evidence="2 7">Belongs to the FliR/MopE/SpaR family.</text>
</comment>
<dbReference type="PRINTS" id="PR00953">
    <property type="entry name" value="TYPE3IMRPROT"/>
</dbReference>
<keyword evidence="6 7" id="KW-0472">Membrane</keyword>
<feature type="transmembrane region" description="Helical" evidence="7">
    <location>
        <begin position="74"/>
        <end position="101"/>
    </location>
</feature>
<accession>A0ABU3ZZ33</accession>
<proteinExistence type="inferred from homology"/>
<dbReference type="InterPro" id="IPR006304">
    <property type="entry name" value="T3SS_SpaR/YscT"/>
</dbReference>
<sequence length="268" mass="28520">MAGAAGGMQGVPGWMMELLLVGIASARFGFAFAIIPLFAQNTIPATVRNAIILTFGGVAFALQPNFMVQDIGTFGWAIMLVREAGIGIAIGFFFATILWAMEAAGEIIDAKVGATIGQILEPNGGTMTSLTGSLLQRLAHVLFAAWGGLLLLVGTIMESFVIWPIARSWPVLDPQSLILFEGEFGRLMTLALVFAAPILVMLYVVDAALGLLNRFAQQLNVFSLSLSIKSWAATALLLILVPLLAQAVLMDLSTRSDVVRAVARTLAR</sequence>
<comment type="subcellular location">
    <subcellularLocation>
        <location evidence="1 7">Cell membrane</location>
        <topology evidence="1 7">Multi-pass membrane protein</topology>
    </subcellularLocation>
</comment>
<feature type="transmembrane region" description="Helical" evidence="7">
    <location>
        <begin position="141"/>
        <end position="166"/>
    </location>
</feature>
<keyword evidence="4 7" id="KW-0812">Transmembrane</keyword>
<feature type="transmembrane region" description="Helical" evidence="7">
    <location>
        <begin position="186"/>
        <end position="209"/>
    </location>
</feature>
<feature type="transmembrane region" description="Helical" evidence="7">
    <location>
        <begin position="18"/>
        <end position="38"/>
    </location>
</feature>
<organism evidence="8 9">
    <name type="scientific">Sphingobium naphthae</name>
    <dbReference type="NCBI Taxonomy" id="1886786"/>
    <lineage>
        <taxon>Bacteria</taxon>
        <taxon>Pseudomonadati</taxon>
        <taxon>Pseudomonadota</taxon>
        <taxon>Alphaproteobacteria</taxon>
        <taxon>Sphingomonadales</taxon>
        <taxon>Sphingomonadaceae</taxon>
        <taxon>Sphingobium</taxon>
    </lineage>
</organism>
<dbReference type="EMBL" id="JAPTHD010000006">
    <property type="protein sequence ID" value="MDV5824783.1"/>
    <property type="molecule type" value="Genomic_DNA"/>
</dbReference>
<keyword evidence="5 7" id="KW-1133">Transmembrane helix</keyword>
<keyword evidence="3 7" id="KW-1003">Cell membrane</keyword>
<comment type="caution">
    <text evidence="8">The sequence shown here is derived from an EMBL/GenBank/DDBJ whole genome shotgun (WGS) entry which is preliminary data.</text>
</comment>
<protein>
    <submittedName>
        <fullName evidence="8">Type III secretion system export apparatus subunit SctT</fullName>
    </submittedName>
</protein>
<feature type="transmembrane region" description="Helical" evidence="7">
    <location>
        <begin position="50"/>
        <end position="68"/>
    </location>
</feature>
<evidence type="ECO:0000256" key="5">
    <source>
        <dbReference type="ARBA" id="ARBA00022989"/>
    </source>
</evidence>
<dbReference type="PANTHER" id="PTHR30065">
    <property type="entry name" value="FLAGELLAR BIOSYNTHETIC PROTEIN FLIR"/>
    <property type="match status" value="1"/>
</dbReference>
<evidence type="ECO:0000256" key="2">
    <source>
        <dbReference type="ARBA" id="ARBA00009772"/>
    </source>
</evidence>
<dbReference type="Proteomes" id="UP001185984">
    <property type="component" value="Unassembled WGS sequence"/>
</dbReference>
<evidence type="ECO:0000256" key="7">
    <source>
        <dbReference type="RuleBase" id="RU362072"/>
    </source>
</evidence>
<name>A0ABU3ZZ33_9SPHN</name>
<keyword evidence="9" id="KW-1185">Reference proteome</keyword>
<gene>
    <name evidence="8" type="primary">sctT</name>
    <name evidence="8" type="ORF">O0R41_14350</name>
</gene>
<dbReference type="Pfam" id="PF01311">
    <property type="entry name" value="Bac_export_1"/>
    <property type="match status" value="1"/>
</dbReference>
<evidence type="ECO:0000313" key="9">
    <source>
        <dbReference type="Proteomes" id="UP001185984"/>
    </source>
</evidence>